<feature type="non-terminal residue" evidence="2">
    <location>
        <position position="495"/>
    </location>
</feature>
<evidence type="ECO:0000256" key="1">
    <source>
        <dbReference type="SAM" id="Coils"/>
    </source>
</evidence>
<keyword evidence="1" id="KW-0175">Coiled coil</keyword>
<evidence type="ECO:0000313" key="3">
    <source>
        <dbReference type="Proteomes" id="UP000681720"/>
    </source>
</evidence>
<sequence length="495" mass="57005">SNLYLPSTLLSRYGLVNFVTRLAPLFDEHRENRSLTNAGPNEFHSSSFISIDPIEIRKKTMQSKINEMMINFTGLLSRASQLPFRPLHIIQRIHRQLNQLKTFNVDQESESSLKSFISEEQVLTDLLEKFTREINQYTTFHVSLPNDRPIHEISKAELLLDSSQVNLTNHESDLKIFRENIRNSSKVHSFKALSEIIRLTHAQASNQTWLRALCLLTSDKKDLLRTILMQLNDDLAMQIERDPNNIENDRTLVDDVALSYAQFRVDLLNEESNRDMLSNYINVARLSTELREWTKNANLNVFNVLENIKKISDDLNRAQNQMKNFLSDSSCSLLPVDLRPEDLICLLLPENTSAIQMICLKLNDIDLFLSCRIDKVEPMHLSVTLSPSIATHGLASFVYRQQTTKIPLFDRQRHIQYVFSEAINVIQQLTNLCVDPRIQASLLMTVCTSIKELFPIQIALGLTLMILIDWSANSLNDFKPNQNLLRIITLKEDEI</sequence>
<dbReference type="Proteomes" id="UP000681720">
    <property type="component" value="Unassembled WGS sequence"/>
</dbReference>
<gene>
    <name evidence="2" type="ORF">GIL414_LOCUS64649</name>
</gene>
<comment type="caution">
    <text evidence="2">The sequence shown here is derived from an EMBL/GenBank/DDBJ whole genome shotgun (WGS) entry which is preliminary data.</text>
</comment>
<protein>
    <submittedName>
        <fullName evidence="2">Uncharacterized protein</fullName>
    </submittedName>
</protein>
<organism evidence="2 3">
    <name type="scientific">Rotaria magnacalcarata</name>
    <dbReference type="NCBI Taxonomy" id="392030"/>
    <lineage>
        <taxon>Eukaryota</taxon>
        <taxon>Metazoa</taxon>
        <taxon>Spiralia</taxon>
        <taxon>Gnathifera</taxon>
        <taxon>Rotifera</taxon>
        <taxon>Eurotatoria</taxon>
        <taxon>Bdelloidea</taxon>
        <taxon>Philodinida</taxon>
        <taxon>Philodinidae</taxon>
        <taxon>Rotaria</taxon>
    </lineage>
</organism>
<feature type="non-terminal residue" evidence="2">
    <location>
        <position position="1"/>
    </location>
</feature>
<reference evidence="2" key="1">
    <citation type="submission" date="2021-02" db="EMBL/GenBank/DDBJ databases">
        <authorList>
            <person name="Nowell W R."/>
        </authorList>
    </citation>
    <scope>NUCLEOTIDE SEQUENCE</scope>
</reference>
<dbReference type="EMBL" id="CAJOBJ010281095">
    <property type="protein sequence ID" value="CAF5144083.1"/>
    <property type="molecule type" value="Genomic_DNA"/>
</dbReference>
<evidence type="ECO:0000313" key="2">
    <source>
        <dbReference type="EMBL" id="CAF5144083.1"/>
    </source>
</evidence>
<accession>A0A8S3FXS8</accession>
<feature type="coiled-coil region" evidence="1">
    <location>
        <begin position="301"/>
        <end position="328"/>
    </location>
</feature>
<dbReference type="AlphaFoldDB" id="A0A8S3FXS8"/>
<proteinExistence type="predicted"/>
<name>A0A8S3FXS8_9BILA</name>